<protein>
    <submittedName>
        <fullName evidence="1">Uncharacterized protein</fullName>
    </submittedName>
</protein>
<proteinExistence type="predicted"/>
<dbReference type="EMBL" id="AEXL02000037">
    <property type="protein sequence ID" value="EIJ66638.1"/>
    <property type="molecule type" value="Genomic_DNA"/>
</dbReference>
<name>I3D4J5_9ARCH</name>
<evidence type="ECO:0000313" key="1">
    <source>
        <dbReference type="EMBL" id="EIJ66638.1"/>
    </source>
</evidence>
<gene>
    <name evidence="1" type="ORF">BD31_I1829</name>
</gene>
<reference evidence="1 2" key="1">
    <citation type="journal article" date="2012" name="J. Bacteriol.">
        <title>Genome sequence of "Candidatus Nitrosopumilus salaria" BD31, an ammonia-oxidizing archaeon from the San Francisco Bay estuary.</title>
        <authorList>
            <person name="Mosier A.C."/>
            <person name="Allen E.E."/>
            <person name="Kim M."/>
            <person name="Ferriera S."/>
            <person name="Francis C.A."/>
        </authorList>
    </citation>
    <scope>NUCLEOTIDE SEQUENCE [LARGE SCALE GENOMIC DNA]</scope>
    <source>
        <strain evidence="1 2">BD31</strain>
    </source>
</reference>
<organism evidence="1 2">
    <name type="scientific">Candidatus Nitrosopumilus salarius BD31</name>
    <dbReference type="NCBI Taxonomy" id="859350"/>
    <lineage>
        <taxon>Archaea</taxon>
        <taxon>Nitrososphaerota</taxon>
        <taxon>Nitrososphaeria</taxon>
        <taxon>Nitrosopumilales</taxon>
        <taxon>Nitrosopumilaceae</taxon>
        <taxon>Nitrosopumilus</taxon>
    </lineage>
</organism>
<keyword evidence="2" id="KW-1185">Reference proteome</keyword>
<dbReference type="Proteomes" id="UP000003423">
    <property type="component" value="Unassembled WGS sequence"/>
</dbReference>
<comment type="caution">
    <text evidence="1">The sequence shown here is derived from an EMBL/GenBank/DDBJ whole genome shotgun (WGS) entry which is preliminary data.</text>
</comment>
<dbReference type="AlphaFoldDB" id="I3D4J5"/>
<accession>I3D4J5</accession>
<sequence length="352" mass="41160">MLTGILIFAIATISLSLLSEQAMAQSMMSPKQQMMMGTSPNQIVCADGKVLMMKHMGMPACVNPSTYWRLADRSWGNFDTELLAQNQNYMQGVMGTMMNHPQMSQYMHDWMTDNPQHMQTMMDYWVPQMAQNNQWMMNMMGPMMNDPELSKQMMNYMMMNLQMMDKMKSNQQWMEMMHGGSMMNNGMYHGMMMNGTMNCPWCPFMQDSMNQSMMGMGCAWCQSNMGYGMMGQGMMNNNMMMNQGMMGNNMQRSTTDKSTTTHGWMMQSPQHMQNMMNYMIGDPQSMQTMHGMMMQSPYHMYGMMNNMMEPMMSYIMDDPQMQQQMMNHMMNHPQMMQQWMKNQTFMDQMTSP</sequence>
<evidence type="ECO:0000313" key="2">
    <source>
        <dbReference type="Proteomes" id="UP000003423"/>
    </source>
</evidence>
<dbReference type="RefSeq" id="WP_008297609.1">
    <property type="nucleotide sequence ID" value="NZ_AEXL02000037.1"/>
</dbReference>
<dbReference type="PATRIC" id="fig|859350.6.peg.373"/>